<feature type="compositionally biased region" description="Polar residues" evidence="1">
    <location>
        <begin position="137"/>
        <end position="146"/>
    </location>
</feature>
<name>A0A143HE96_9BACL</name>
<dbReference type="Pfam" id="PF13751">
    <property type="entry name" value="DDE_Tnp_1_6"/>
    <property type="match status" value="1"/>
</dbReference>
<dbReference type="STRING" id="241244.ATY39_11925"/>
<reference evidence="4" key="2">
    <citation type="submission" date="2016-03" db="EMBL/GenBank/DDBJ databases">
        <authorList>
            <person name="Ploux O."/>
        </authorList>
    </citation>
    <scope>NUCLEOTIDE SEQUENCE [LARGE SCALE GENOMIC DNA]</scope>
    <source>
        <strain evidence="4">PP9</strain>
    </source>
</reference>
<reference evidence="3 4" key="1">
    <citation type="journal article" date="2016" name="Genome Announc.">
        <title>Whole-Genome Sequence of Rummeliibacillus stabekisii Strain PP9 Isolated from Antarctic Soil.</title>
        <authorList>
            <person name="da Mota F.F."/>
            <person name="Vollu R.E."/>
            <person name="Jurelevicius D."/>
            <person name="Seldin L."/>
        </authorList>
    </citation>
    <scope>NUCLEOTIDE SEQUENCE [LARGE SCALE GENOMIC DNA]</scope>
    <source>
        <strain evidence="3 4">PP9</strain>
    </source>
</reference>
<evidence type="ECO:0000256" key="1">
    <source>
        <dbReference type="SAM" id="MobiDB-lite"/>
    </source>
</evidence>
<evidence type="ECO:0000259" key="2">
    <source>
        <dbReference type="Pfam" id="PF13751"/>
    </source>
</evidence>
<evidence type="ECO:0000313" key="3">
    <source>
        <dbReference type="EMBL" id="AMX00068.1"/>
    </source>
</evidence>
<accession>A0A143HE96</accession>
<feature type="compositionally biased region" description="Basic and acidic residues" evidence="1">
    <location>
        <begin position="104"/>
        <end position="117"/>
    </location>
</feature>
<proteinExistence type="predicted"/>
<sequence length="146" mass="16909">MRHQYEIKEICEEWKETVECSFADVKERHGMRWTTLKGLNKLSMQTMLSFAAQNVKKLARWTWSPPVQIEYPLGHLVDWSAWRRLLGDQRSAKSPQEQRDEEAEGKPPESVRQERKSTVGFASTDLEAENPKGLEIMSTSNPFSRG</sequence>
<dbReference type="OrthoDB" id="9774608at2"/>
<evidence type="ECO:0000313" key="4">
    <source>
        <dbReference type="Proteomes" id="UP000076021"/>
    </source>
</evidence>
<dbReference type="Proteomes" id="UP000076021">
    <property type="component" value="Chromosome"/>
</dbReference>
<organism evidence="3 4">
    <name type="scientific">Rummeliibacillus stabekisii</name>
    <dbReference type="NCBI Taxonomy" id="241244"/>
    <lineage>
        <taxon>Bacteria</taxon>
        <taxon>Bacillati</taxon>
        <taxon>Bacillota</taxon>
        <taxon>Bacilli</taxon>
        <taxon>Bacillales</taxon>
        <taxon>Caryophanaceae</taxon>
        <taxon>Rummeliibacillus</taxon>
    </lineage>
</organism>
<feature type="region of interest" description="Disordered" evidence="1">
    <location>
        <begin position="89"/>
        <end position="146"/>
    </location>
</feature>
<dbReference type="InterPro" id="IPR025668">
    <property type="entry name" value="Tnp_DDE_dom"/>
</dbReference>
<gene>
    <name evidence="3" type="ORF">ATY39_11925</name>
</gene>
<protein>
    <recommendedName>
        <fullName evidence="2">Transposase DDE domain-containing protein</fullName>
    </recommendedName>
</protein>
<dbReference type="KEGG" id="rst:ATY39_11925"/>
<dbReference type="AlphaFoldDB" id="A0A143HE96"/>
<feature type="domain" description="Transposase DDE" evidence="2">
    <location>
        <begin position="4"/>
        <end position="59"/>
    </location>
</feature>
<dbReference type="EMBL" id="CP014806">
    <property type="protein sequence ID" value="AMX00068.1"/>
    <property type="molecule type" value="Genomic_DNA"/>
</dbReference>
<keyword evidence="4" id="KW-1185">Reference proteome</keyword>